<evidence type="ECO:0000256" key="4">
    <source>
        <dbReference type="ARBA" id="ARBA00022630"/>
    </source>
</evidence>
<dbReference type="AlphaFoldDB" id="A0A939SAU3"/>
<dbReference type="GO" id="GO:0003919">
    <property type="term" value="F:FMN adenylyltransferase activity"/>
    <property type="evidence" value="ECO:0007669"/>
    <property type="project" value="UniProtKB-UniRule"/>
</dbReference>
<dbReference type="InterPro" id="IPR023468">
    <property type="entry name" value="Riboflavin_kinase"/>
</dbReference>
<keyword evidence="9 15" id="KW-0418">Kinase</keyword>
<keyword evidence="12" id="KW-0511">Multifunctional enzyme</keyword>
<dbReference type="GO" id="GO:0009398">
    <property type="term" value="P:FMN biosynthetic process"/>
    <property type="evidence" value="ECO:0007669"/>
    <property type="project" value="UniProtKB-UniRule"/>
</dbReference>
<proteinExistence type="inferred from homology"/>
<evidence type="ECO:0000256" key="11">
    <source>
        <dbReference type="ARBA" id="ARBA00022840"/>
    </source>
</evidence>
<keyword evidence="8 15" id="KW-0547">Nucleotide-binding</keyword>
<gene>
    <name evidence="17" type="ORF">J4H92_10155</name>
</gene>
<dbReference type="PANTHER" id="PTHR22749">
    <property type="entry name" value="RIBOFLAVIN KINASE/FMN ADENYLYLTRANSFERASE"/>
    <property type="match status" value="1"/>
</dbReference>
<evidence type="ECO:0000256" key="14">
    <source>
        <dbReference type="ARBA" id="ARBA00049494"/>
    </source>
</evidence>
<dbReference type="NCBIfam" id="NF004160">
    <property type="entry name" value="PRK05627.1-3"/>
    <property type="match status" value="1"/>
</dbReference>
<dbReference type="Gene3D" id="2.40.30.30">
    <property type="entry name" value="Riboflavin kinase-like"/>
    <property type="match status" value="1"/>
</dbReference>
<evidence type="ECO:0000256" key="10">
    <source>
        <dbReference type="ARBA" id="ARBA00022827"/>
    </source>
</evidence>
<dbReference type="NCBIfam" id="TIGR00083">
    <property type="entry name" value="ribF"/>
    <property type="match status" value="1"/>
</dbReference>
<dbReference type="InterPro" id="IPR015864">
    <property type="entry name" value="FAD_synthase"/>
</dbReference>
<evidence type="ECO:0000256" key="3">
    <source>
        <dbReference type="ARBA" id="ARBA00005201"/>
    </source>
</evidence>
<dbReference type="GO" id="GO:0008531">
    <property type="term" value="F:riboflavin kinase activity"/>
    <property type="evidence" value="ECO:0007669"/>
    <property type="project" value="UniProtKB-UniRule"/>
</dbReference>
<comment type="function">
    <text evidence="1">Catalyzes the phosphorylation of riboflavin to FMN followed by the adenylation of FMN to FAD.</text>
</comment>
<dbReference type="InterPro" id="IPR014729">
    <property type="entry name" value="Rossmann-like_a/b/a_fold"/>
</dbReference>
<evidence type="ECO:0000256" key="6">
    <source>
        <dbReference type="ARBA" id="ARBA00022679"/>
    </source>
</evidence>
<accession>A0A939SAU3</accession>
<keyword evidence="6 15" id="KW-0808">Transferase</keyword>
<evidence type="ECO:0000256" key="1">
    <source>
        <dbReference type="ARBA" id="ARBA00002121"/>
    </source>
</evidence>
<comment type="caution">
    <text evidence="17">The sequence shown here is derived from an EMBL/GenBank/DDBJ whole genome shotgun (WGS) entry which is preliminary data.</text>
</comment>
<dbReference type="GO" id="GO:0006747">
    <property type="term" value="P:FAD biosynthetic process"/>
    <property type="evidence" value="ECO:0007669"/>
    <property type="project" value="UniProtKB-UniRule"/>
</dbReference>
<evidence type="ECO:0000256" key="12">
    <source>
        <dbReference type="ARBA" id="ARBA00023268"/>
    </source>
</evidence>
<dbReference type="Pfam" id="PF01687">
    <property type="entry name" value="Flavokinase"/>
    <property type="match status" value="1"/>
</dbReference>
<evidence type="ECO:0000256" key="8">
    <source>
        <dbReference type="ARBA" id="ARBA00022741"/>
    </source>
</evidence>
<comment type="catalytic activity">
    <reaction evidence="14 15">
        <text>FMN + ATP + H(+) = FAD + diphosphate</text>
        <dbReference type="Rhea" id="RHEA:17237"/>
        <dbReference type="ChEBI" id="CHEBI:15378"/>
        <dbReference type="ChEBI" id="CHEBI:30616"/>
        <dbReference type="ChEBI" id="CHEBI:33019"/>
        <dbReference type="ChEBI" id="CHEBI:57692"/>
        <dbReference type="ChEBI" id="CHEBI:58210"/>
        <dbReference type="EC" id="2.7.7.2"/>
    </reaction>
</comment>
<evidence type="ECO:0000256" key="13">
    <source>
        <dbReference type="ARBA" id="ARBA00047880"/>
    </source>
</evidence>
<dbReference type="FunFam" id="2.40.30.30:FF:000003">
    <property type="entry name" value="Riboflavin biosynthesis protein"/>
    <property type="match status" value="1"/>
</dbReference>
<dbReference type="NCBIfam" id="TIGR00125">
    <property type="entry name" value="cyt_tran_rel"/>
    <property type="match status" value="1"/>
</dbReference>
<protein>
    <recommendedName>
        <fullName evidence="15">Riboflavin biosynthesis protein</fullName>
    </recommendedName>
    <domain>
        <recommendedName>
            <fullName evidence="15">Riboflavin kinase</fullName>
            <ecNumber evidence="15">2.7.1.26</ecNumber>
        </recommendedName>
        <alternativeName>
            <fullName evidence="15">Flavokinase</fullName>
        </alternativeName>
    </domain>
    <domain>
        <recommendedName>
            <fullName evidence="15">FMN adenylyltransferase</fullName>
            <ecNumber evidence="15">2.7.7.2</ecNumber>
        </recommendedName>
        <alternativeName>
            <fullName evidence="15">FAD pyrophosphorylase</fullName>
        </alternativeName>
        <alternativeName>
            <fullName evidence="15">FAD synthase</fullName>
        </alternativeName>
    </domain>
</protein>
<dbReference type="EC" id="2.7.7.2" evidence="15"/>
<sequence length="314" mass="34413">MRTYESLHTIPDDAFPRGTAIAIGKFDGVHLGHRALLARMAEIAEERSLDTLVFTFTNNPLSFLRPEICPEPILSSRQRLEVLERLGETACVMVPFDARLAAVPAEEFVERVLVETLRVGHICVGEDFRFGNGGAGDAAMLARLGERFGFTVEVIEDVEDRELGRISSTRIREAILQGDVGTARRMLGRPATVRGTVVQGDRRGRELGFPTANLGGELEGLVPREGVYAGWALVGGERHPAAISVGVNLTFEPGGDARVEAFLLDYSGDLYGRRIEVQFAERLRGMEAFPDAGALIERMHEDVSRTRGILAEGR</sequence>
<dbReference type="Proteomes" id="UP000664382">
    <property type="component" value="Unassembled WGS sequence"/>
</dbReference>
<evidence type="ECO:0000313" key="18">
    <source>
        <dbReference type="Proteomes" id="UP000664382"/>
    </source>
</evidence>
<keyword evidence="10 15" id="KW-0274">FAD</keyword>
<reference evidence="17" key="1">
    <citation type="submission" date="2021-03" db="EMBL/GenBank/DDBJ databases">
        <title>Leucobacter chromiisoli sp. nov., isolated from chromium-containing soil of chemical plant.</title>
        <authorList>
            <person name="Xu Z."/>
        </authorList>
    </citation>
    <scope>NUCLEOTIDE SEQUENCE</scope>
    <source>
        <strain evidence="17">S27</strain>
    </source>
</reference>
<comment type="catalytic activity">
    <reaction evidence="13 15">
        <text>riboflavin + ATP = FMN + ADP + H(+)</text>
        <dbReference type="Rhea" id="RHEA:14357"/>
        <dbReference type="ChEBI" id="CHEBI:15378"/>
        <dbReference type="ChEBI" id="CHEBI:30616"/>
        <dbReference type="ChEBI" id="CHEBI:57986"/>
        <dbReference type="ChEBI" id="CHEBI:58210"/>
        <dbReference type="ChEBI" id="CHEBI:456216"/>
        <dbReference type="EC" id="2.7.1.26"/>
    </reaction>
</comment>
<dbReference type="InterPro" id="IPR004821">
    <property type="entry name" value="Cyt_trans-like"/>
</dbReference>
<dbReference type="InterPro" id="IPR015865">
    <property type="entry name" value="Riboflavin_kinase_bac/euk"/>
</dbReference>
<organism evidence="17 18">
    <name type="scientific">Leucobacter weissii</name>
    <dbReference type="NCBI Taxonomy" id="1983706"/>
    <lineage>
        <taxon>Bacteria</taxon>
        <taxon>Bacillati</taxon>
        <taxon>Actinomycetota</taxon>
        <taxon>Actinomycetes</taxon>
        <taxon>Micrococcales</taxon>
        <taxon>Microbacteriaceae</taxon>
        <taxon>Leucobacter</taxon>
    </lineage>
</organism>
<dbReference type="InterPro" id="IPR023465">
    <property type="entry name" value="Riboflavin_kinase_dom_sf"/>
</dbReference>
<dbReference type="SMART" id="SM00904">
    <property type="entry name" value="Flavokinase"/>
    <property type="match status" value="1"/>
</dbReference>
<keyword evidence="4 15" id="KW-0285">Flavoprotein</keyword>
<dbReference type="RefSeq" id="WP_208098073.1">
    <property type="nucleotide sequence ID" value="NZ_JAGDYM010000011.1"/>
</dbReference>
<dbReference type="PANTHER" id="PTHR22749:SF6">
    <property type="entry name" value="RIBOFLAVIN KINASE"/>
    <property type="match status" value="1"/>
</dbReference>
<dbReference type="EC" id="2.7.1.26" evidence="15"/>
<dbReference type="PIRSF" id="PIRSF004491">
    <property type="entry name" value="FAD_Synth"/>
    <property type="match status" value="1"/>
</dbReference>
<dbReference type="GO" id="GO:0009231">
    <property type="term" value="P:riboflavin biosynthetic process"/>
    <property type="evidence" value="ECO:0007669"/>
    <property type="project" value="InterPro"/>
</dbReference>
<dbReference type="SUPFAM" id="SSF52374">
    <property type="entry name" value="Nucleotidylyl transferase"/>
    <property type="match status" value="1"/>
</dbReference>
<comment type="pathway">
    <text evidence="2 15">Cofactor biosynthesis; FAD biosynthesis; FAD from FMN: step 1/1.</text>
</comment>
<keyword evidence="11 15" id="KW-0067">ATP-binding</keyword>
<feature type="domain" description="Riboflavin kinase" evidence="16">
    <location>
        <begin position="186"/>
        <end position="311"/>
    </location>
</feature>
<dbReference type="CDD" id="cd02064">
    <property type="entry name" value="FAD_synthetase_N"/>
    <property type="match status" value="1"/>
</dbReference>
<dbReference type="SUPFAM" id="SSF82114">
    <property type="entry name" value="Riboflavin kinase-like"/>
    <property type="match status" value="1"/>
</dbReference>
<dbReference type="InterPro" id="IPR002606">
    <property type="entry name" value="Riboflavin_kinase_bac"/>
</dbReference>
<comment type="similarity">
    <text evidence="15">Belongs to the ribF family.</text>
</comment>
<name>A0A939SAU3_9MICO</name>
<keyword evidence="5 15" id="KW-0288">FMN</keyword>
<dbReference type="FunFam" id="3.40.50.620:FF:000021">
    <property type="entry name" value="Riboflavin biosynthesis protein"/>
    <property type="match status" value="1"/>
</dbReference>
<dbReference type="Gene3D" id="3.40.50.620">
    <property type="entry name" value="HUPs"/>
    <property type="match status" value="1"/>
</dbReference>
<keyword evidence="7 15" id="KW-0548">Nucleotidyltransferase</keyword>
<evidence type="ECO:0000256" key="15">
    <source>
        <dbReference type="PIRNR" id="PIRNR004491"/>
    </source>
</evidence>
<evidence type="ECO:0000256" key="5">
    <source>
        <dbReference type="ARBA" id="ARBA00022643"/>
    </source>
</evidence>
<evidence type="ECO:0000256" key="7">
    <source>
        <dbReference type="ARBA" id="ARBA00022695"/>
    </source>
</evidence>
<evidence type="ECO:0000313" key="17">
    <source>
        <dbReference type="EMBL" id="MBO1902307.1"/>
    </source>
</evidence>
<evidence type="ECO:0000256" key="2">
    <source>
        <dbReference type="ARBA" id="ARBA00004726"/>
    </source>
</evidence>
<dbReference type="EMBL" id="JAGDYM010000011">
    <property type="protein sequence ID" value="MBO1902307.1"/>
    <property type="molecule type" value="Genomic_DNA"/>
</dbReference>
<evidence type="ECO:0000256" key="9">
    <source>
        <dbReference type="ARBA" id="ARBA00022777"/>
    </source>
</evidence>
<evidence type="ECO:0000259" key="16">
    <source>
        <dbReference type="SMART" id="SM00904"/>
    </source>
</evidence>
<dbReference type="Pfam" id="PF06574">
    <property type="entry name" value="FAD_syn"/>
    <property type="match status" value="1"/>
</dbReference>
<comment type="pathway">
    <text evidence="3 15">Cofactor biosynthesis; FMN biosynthesis; FMN from riboflavin (ATP route): step 1/1.</text>
</comment>
<keyword evidence="18" id="KW-1185">Reference proteome</keyword>
<dbReference type="GO" id="GO:0005524">
    <property type="term" value="F:ATP binding"/>
    <property type="evidence" value="ECO:0007669"/>
    <property type="project" value="UniProtKB-UniRule"/>
</dbReference>